<feature type="signal peptide" evidence="1">
    <location>
        <begin position="1"/>
        <end position="22"/>
    </location>
</feature>
<dbReference type="Pfam" id="PF20091">
    <property type="entry name" value="Abhydrolase_10"/>
    <property type="match status" value="1"/>
</dbReference>
<keyword evidence="1" id="KW-0732">Signal</keyword>
<protein>
    <recommendedName>
        <fullName evidence="2">Alpha/beta hydrolase domain-containing protein</fullName>
    </recommendedName>
</protein>
<feature type="chain" id="PRO_5008105536" description="Alpha/beta hydrolase domain-containing protein" evidence="1">
    <location>
        <begin position="23"/>
        <end position="660"/>
    </location>
</feature>
<dbReference type="AlphaFoldDB" id="A0A179S2N6"/>
<name>A0A179S2N6_9HYPH</name>
<dbReference type="EMBL" id="LWHQ01000049">
    <property type="protein sequence ID" value="OAS19620.1"/>
    <property type="molecule type" value="Genomic_DNA"/>
</dbReference>
<organism evidence="3 4">
    <name type="scientific">Methylobacterium platani</name>
    <dbReference type="NCBI Taxonomy" id="427683"/>
    <lineage>
        <taxon>Bacteria</taxon>
        <taxon>Pseudomonadati</taxon>
        <taxon>Pseudomonadota</taxon>
        <taxon>Alphaproteobacteria</taxon>
        <taxon>Hyphomicrobiales</taxon>
        <taxon>Methylobacteriaceae</taxon>
        <taxon>Methylobacterium</taxon>
    </lineage>
</organism>
<dbReference type="RefSeq" id="WP_048433805.1">
    <property type="nucleotide sequence ID" value="NZ_LWHQ01000049.1"/>
</dbReference>
<accession>A0A179S2N6</accession>
<evidence type="ECO:0000313" key="4">
    <source>
        <dbReference type="Proteomes" id="UP000078316"/>
    </source>
</evidence>
<gene>
    <name evidence="3" type="ORF">A5481_24735</name>
</gene>
<proteinExistence type="predicted"/>
<dbReference type="Proteomes" id="UP000078316">
    <property type="component" value="Unassembled WGS sequence"/>
</dbReference>
<comment type="caution">
    <text evidence="3">The sequence shown here is derived from an EMBL/GenBank/DDBJ whole genome shotgun (WGS) entry which is preliminary data.</text>
</comment>
<dbReference type="STRING" id="427683.A5481_24735"/>
<sequence length="660" mass="70323">MRTIRVLAGALSCALLAWPAAARITAIEVTSVEPFADGAAFGEAGAYERVVGTARGELDPADPANAGITDIALAPRNARGLVEYATDLFLLRPKEPGRGSGTLLFEVPNRGRKFLFNWIMDAKPAAGLTAINDPRSAADAGTGLFLRRGDTLAWAGWEANALRQQGGMAIDVPVATRNGRPITEWVRDELVSATRGPPEAPFYLAFEAAQSAAPTQDAAPEPGDEAQLTVKRREPDVARPVPPQAWRLATPRQIELLPKGTRPGPGTIYQFTYRTTGPKVQGIGFAAVRDVVAHLRTAPEAAGGPIRHTVALGISQSGRYLRDFVHQGFNRDESGRRVFDGVLAHIAGAGGIFLNARFAQPSRTNTQHEDHLYPENAFPFSAAALQDPVTGQRGALLRGDASDPLLIEVNTGTEYWQKGASLLTTDPLGRADVALPDKARAYLVSSGFHNGRAHLTNAKGACVNPRSTLSSGPALRALLVALEEWVATGRAPPESRVPRLSDGTLVEPERIGFPYIPGVAVPTAGNAVARFATYLDPHPEAGPQYRPLVPRVDADGHEVAGIRLPAVAAPRATQTGWNFYADPYPTGVLCDRDGSELALARTKAEREASGDPRPSLEERYPDKAAYAAAVAKAADALVAERLLLREDADRMTAQAQGEGP</sequence>
<dbReference type="OrthoDB" id="9779952at2"/>
<evidence type="ECO:0000259" key="2">
    <source>
        <dbReference type="Pfam" id="PF20091"/>
    </source>
</evidence>
<feature type="domain" description="Alpha/beta hydrolase" evidence="2">
    <location>
        <begin position="275"/>
        <end position="652"/>
    </location>
</feature>
<dbReference type="InterPro" id="IPR045394">
    <property type="entry name" value="Abhydrolase_dom"/>
</dbReference>
<reference evidence="3 4" key="1">
    <citation type="submission" date="2016-04" db="EMBL/GenBank/DDBJ databases">
        <authorList>
            <person name="Evans L.H."/>
            <person name="Alamgir A."/>
            <person name="Owens N."/>
            <person name="Weber N.D."/>
            <person name="Virtaneva K."/>
            <person name="Barbian K."/>
            <person name="Babar A."/>
            <person name="Rosenke K."/>
        </authorList>
    </citation>
    <scope>NUCLEOTIDE SEQUENCE [LARGE SCALE GENOMIC DNA]</scope>
    <source>
        <strain evidence="3 4">PMB02</strain>
    </source>
</reference>
<evidence type="ECO:0000256" key="1">
    <source>
        <dbReference type="SAM" id="SignalP"/>
    </source>
</evidence>
<evidence type="ECO:0000313" key="3">
    <source>
        <dbReference type="EMBL" id="OAS19620.1"/>
    </source>
</evidence>